<evidence type="ECO:0000256" key="1">
    <source>
        <dbReference type="SAM" id="MobiDB-lite"/>
    </source>
</evidence>
<protein>
    <submittedName>
        <fullName evidence="2">Uncharacterized protein</fullName>
    </submittedName>
</protein>
<proteinExistence type="predicted"/>
<dbReference type="EMBL" id="BJWL01000021">
    <property type="protein sequence ID" value="GFZ09975.1"/>
    <property type="molecule type" value="Genomic_DNA"/>
</dbReference>
<feature type="region of interest" description="Disordered" evidence="1">
    <location>
        <begin position="1"/>
        <end position="27"/>
    </location>
</feature>
<organism evidence="2 3">
    <name type="scientific">Actinidia rufa</name>
    <dbReference type="NCBI Taxonomy" id="165716"/>
    <lineage>
        <taxon>Eukaryota</taxon>
        <taxon>Viridiplantae</taxon>
        <taxon>Streptophyta</taxon>
        <taxon>Embryophyta</taxon>
        <taxon>Tracheophyta</taxon>
        <taxon>Spermatophyta</taxon>
        <taxon>Magnoliopsida</taxon>
        <taxon>eudicotyledons</taxon>
        <taxon>Gunneridae</taxon>
        <taxon>Pentapetalae</taxon>
        <taxon>asterids</taxon>
        <taxon>Ericales</taxon>
        <taxon>Actinidiaceae</taxon>
        <taxon>Actinidia</taxon>
    </lineage>
</organism>
<evidence type="ECO:0000313" key="2">
    <source>
        <dbReference type="EMBL" id="GFZ09975.1"/>
    </source>
</evidence>
<gene>
    <name evidence="2" type="ORF">Acr_21g0005740</name>
</gene>
<dbReference type="Proteomes" id="UP000585474">
    <property type="component" value="Unassembled WGS sequence"/>
</dbReference>
<keyword evidence="3" id="KW-1185">Reference proteome</keyword>
<reference evidence="2 3" key="1">
    <citation type="submission" date="2019-07" db="EMBL/GenBank/DDBJ databases">
        <title>De Novo Assembly of kiwifruit Actinidia rufa.</title>
        <authorList>
            <person name="Sugita-Konishi S."/>
            <person name="Sato K."/>
            <person name="Mori E."/>
            <person name="Abe Y."/>
            <person name="Kisaki G."/>
            <person name="Hamano K."/>
            <person name="Suezawa K."/>
            <person name="Otani M."/>
            <person name="Fukuda T."/>
            <person name="Manabe T."/>
            <person name="Gomi K."/>
            <person name="Tabuchi M."/>
            <person name="Akimitsu K."/>
            <person name="Kataoka I."/>
        </authorList>
    </citation>
    <scope>NUCLEOTIDE SEQUENCE [LARGE SCALE GENOMIC DNA]</scope>
    <source>
        <strain evidence="3">cv. Fuchu</strain>
    </source>
</reference>
<accession>A0A7J0GGR8</accession>
<sequence>MASSSGAAMDRMTTQREIKTQSRPSSHQFGNLAFKTKMFNSLTGLKTSGTKRIHQDLSLNKAGLGRENIMNHFPKQEGQFRHDPKSPNDAPHFRCSFIMREQIWIGLFQGQKVSQFNRKSATACGSPKHHVFTQIMRDLNGSNVLDNLSGREQNGNQWNSPLFRILMNKSNIIVKSSLDGVILRERIGNFRDPRVPNHTDFLPITNRPPKNNLNKVVYGLVIEKEEIMGGQVSICGRELRMERE</sequence>
<dbReference type="AlphaFoldDB" id="A0A7J0GGR8"/>
<name>A0A7J0GGR8_9ERIC</name>
<comment type="caution">
    <text evidence="2">The sequence shown here is derived from an EMBL/GenBank/DDBJ whole genome shotgun (WGS) entry which is preliminary data.</text>
</comment>
<evidence type="ECO:0000313" key="3">
    <source>
        <dbReference type="Proteomes" id="UP000585474"/>
    </source>
</evidence>